<protein>
    <submittedName>
        <fullName evidence="1">Uncharacterized protein</fullName>
    </submittedName>
</protein>
<organism evidence="1 2">
    <name type="scientific">Dichomitus squalens</name>
    <dbReference type="NCBI Taxonomy" id="114155"/>
    <lineage>
        <taxon>Eukaryota</taxon>
        <taxon>Fungi</taxon>
        <taxon>Dikarya</taxon>
        <taxon>Basidiomycota</taxon>
        <taxon>Agaricomycotina</taxon>
        <taxon>Agaricomycetes</taxon>
        <taxon>Polyporales</taxon>
        <taxon>Polyporaceae</taxon>
        <taxon>Dichomitus</taxon>
    </lineage>
</organism>
<dbReference type="EMBL" id="ML145434">
    <property type="protein sequence ID" value="TBU51034.1"/>
    <property type="molecule type" value="Genomic_DNA"/>
</dbReference>
<keyword evidence="2" id="KW-1185">Reference proteome</keyword>
<proteinExistence type="predicted"/>
<gene>
    <name evidence="1" type="ORF">BD310DRAFT_835540</name>
</gene>
<name>A0A4Q9P8Z8_9APHY</name>
<reference evidence="1 2" key="1">
    <citation type="submission" date="2019-01" db="EMBL/GenBank/DDBJ databases">
        <title>Draft genome sequences of three monokaryotic isolates of the white-rot basidiomycete fungus Dichomitus squalens.</title>
        <authorList>
            <consortium name="DOE Joint Genome Institute"/>
            <person name="Lopez S.C."/>
            <person name="Andreopoulos B."/>
            <person name="Pangilinan J."/>
            <person name="Lipzen A."/>
            <person name="Riley R."/>
            <person name="Ahrendt S."/>
            <person name="Ng V."/>
            <person name="Barry K."/>
            <person name="Daum C."/>
            <person name="Grigoriev I.V."/>
            <person name="Hilden K.S."/>
            <person name="Makela M.R."/>
            <person name="de Vries R.P."/>
        </authorList>
    </citation>
    <scope>NUCLEOTIDE SEQUENCE [LARGE SCALE GENOMIC DNA]</scope>
    <source>
        <strain evidence="1 2">CBS 464.89</strain>
    </source>
</reference>
<accession>A0A4Q9P8Z8</accession>
<dbReference type="AlphaFoldDB" id="A0A4Q9P8Z8"/>
<sequence>PAANFKRLVMESINPTECLVAGEELGHDEPRDHRTFPKLKFYTDRDWNEFKRKHKNVTHIGDEVIRGKKKSALGENHTALYLEHIDGSPASGDYVNDARKFTRNLINLAISTKCLMPKKWGEADVWFQELFYTALRQRFPLFQLCHNNAKGNIFMAQVYYEAVTRKWENIAATTVNLNDAMYSFKTNSDNEACKEDSNDAPDVQRAGLPPPRPRAKRPSEMFWTMIIVQGL</sequence>
<dbReference type="Proteomes" id="UP000292082">
    <property type="component" value="Unassembled WGS sequence"/>
</dbReference>
<feature type="non-terminal residue" evidence="1">
    <location>
        <position position="1"/>
    </location>
</feature>
<dbReference type="STRING" id="114155.A0A4Q9P8Z8"/>
<evidence type="ECO:0000313" key="1">
    <source>
        <dbReference type="EMBL" id="TBU51034.1"/>
    </source>
</evidence>
<evidence type="ECO:0000313" key="2">
    <source>
        <dbReference type="Proteomes" id="UP000292082"/>
    </source>
</evidence>